<dbReference type="EMBL" id="KJ000058">
    <property type="protein sequence ID" value="AHJ86909.1"/>
    <property type="molecule type" value="Genomic_DNA"/>
</dbReference>
<dbReference type="GeneID" id="23681072"/>
<sequence length="84" mass="10034">MILRIWIFYMRLKIDLAGMLEDIPELEAIPYILKMYLREVLEMDIHIDPTNPHDITFIVDGKEVPHQYVVSPDGFYFSLDYFPK</sequence>
<dbReference type="Pfam" id="PF17595">
    <property type="entry name" value="DUF5491"/>
    <property type="match status" value="1"/>
</dbReference>
<dbReference type="RefSeq" id="YP_009126262.1">
    <property type="nucleotide sequence ID" value="NC_026607.2"/>
</dbReference>
<gene>
    <name evidence="1" type="ORF">STP4a_054</name>
</gene>
<dbReference type="InterPro" id="IPR020248">
    <property type="entry name" value="Y03I"/>
</dbReference>
<organism evidence="1 2">
    <name type="scientific">Salmonella phage STP4-a</name>
    <dbReference type="NCBI Taxonomy" id="1445860"/>
    <lineage>
        <taxon>Viruses</taxon>
        <taxon>Duplodnaviria</taxon>
        <taxon>Heunggongvirae</taxon>
        <taxon>Uroviricota</taxon>
        <taxon>Caudoviricetes</taxon>
        <taxon>Pantevenvirales</taxon>
        <taxon>Straboviridae</taxon>
        <taxon>Tevenvirinae</taxon>
        <taxon>Gelderlandvirus</taxon>
        <taxon>Gelderlandvirus stp4a</taxon>
    </lineage>
</organism>
<evidence type="ECO:0000313" key="2">
    <source>
        <dbReference type="Proteomes" id="UP000032000"/>
    </source>
</evidence>
<keyword evidence="2" id="KW-1185">Reference proteome</keyword>
<evidence type="ECO:0000313" key="1">
    <source>
        <dbReference type="EMBL" id="AHJ86909.1"/>
    </source>
</evidence>
<reference evidence="1" key="1">
    <citation type="submission" date="2015-06" db="EMBL/GenBank/DDBJ databases">
        <title>Genomic characterization of STP4-a, a novel T4 virulent phage infecting Salmonella.</title>
        <authorList>
            <person name="Li M."/>
            <person name="Wang J."/>
            <person name="Lin H."/>
            <person name="Han F."/>
        </authorList>
    </citation>
    <scope>NUCLEOTIDE SEQUENCE [LARGE SCALE GENOMIC DNA]</scope>
</reference>
<protein>
    <submittedName>
        <fullName evidence="1">Uncharacterized protein</fullName>
    </submittedName>
</protein>
<proteinExistence type="predicted"/>
<name>A0A0B4L976_9CAUD</name>
<dbReference type="KEGG" id="vg:23681072"/>
<accession>A0A0B4L976</accession>
<dbReference type="Proteomes" id="UP000032000">
    <property type="component" value="Segment"/>
</dbReference>